<dbReference type="EMBL" id="BNJK01000001">
    <property type="protein sequence ID" value="GHO93914.1"/>
    <property type="molecule type" value="Genomic_DNA"/>
</dbReference>
<feature type="modified residue" description="4-aspartylphosphate" evidence="6">
    <location>
        <position position="51"/>
    </location>
</feature>
<accession>A0A8J3IEJ7</accession>
<dbReference type="InterPro" id="IPR011006">
    <property type="entry name" value="CheY-like_superfamily"/>
</dbReference>
<dbReference type="InterPro" id="IPR001867">
    <property type="entry name" value="OmpR/PhoB-type_DNA-bd"/>
</dbReference>
<dbReference type="Gene3D" id="3.40.50.2300">
    <property type="match status" value="1"/>
</dbReference>
<dbReference type="Gene3D" id="6.10.250.690">
    <property type="match status" value="1"/>
</dbReference>
<dbReference type="PANTHER" id="PTHR48111">
    <property type="entry name" value="REGULATOR OF RPOS"/>
    <property type="match status" value="1"/>
</dbReference>
<keyword evidence="11" id="KW-1185">Reference proteome</keyword>
<evidence type="ECO:0000256" key="3">
    <source>
        <dbReference type="ARBA" id="ARBA00023015"/>
    </source>
</evidence>
<evidence type="ECO:0000259" key="9">
    <source>
        <dbReference type="PROSITE" id="PS51755"/>
    </source>
</evidence>
<dbReference type="SMART" id="SM00862">
    <property type="entry name" value="Trans_reg_C"/>
    <property type="match status" value="1"/>
</dbReference>
<dbReference type="InterPro" id="IPR001789">
    <property type="entry name" value="Sig_transdc_resp-reg_receiver"/>
</dbReference>
<evidence type="ECO:0000256" key="1">
    <source>
        <dbReference type="ARBA" id="ARBA00022553"/>
    </source>
</evidence>
<dbReference type="PROSITE" id="PS50110">
    <property type="entry name" value="RESPONSE_REGULATORY"/>
    <property type="match status" value="1"/>
</dbReference>
<evidence type="ECO:0000256" key="5">
    <source>
        <dbReference type="ARBA" id="ARBA00023163"/>
    </source>
</evidence>
<evidence type="ECO:0000256" key="2">
    <source>
        <dbReference type="ARBA" id="ARBA00023012"/>
    </source>
</evidence>
<keyword evidence="4 7" id="KW-0238">DNA-binding</keyword>
<dbReference type="InterPro" id="IPR036388">
    <property type="entry name" value="WH-like_DNA-bd_sf"/>
</dbReference>
<organism evidence="10 11">
    <name type="scientific">Reticulibacter mediterranei</name>
    <dbReference type="NCBI Taxonomy" id="2778369"/>
    <lineage>
        <taxon>Bacteria</taxon>
        <taxon>Bacillati</taxon>
        <taxon>Chloroflexota</taxon>
        <taxon>Ktedonobacteria</taxon>
        <taxon>Ktedonobacterales</taxon>
        <taxon>Reticulibacteraceae</taxon>
        <taxon>Reticulibacter</taxon>
    </lineage>
</organism>
<dbReference type="PANTHER" id="PTHR48111:SF22">
    <property type="entry name" value="REGULATOR OF RPOS"/>
    <property type="match status" value="1"/>
</dbReference>
<reference evidence="10" key="1">
    <citation type="submission" date="2020-10" db="EMBL/GenBank/DDBJ databases">
        <title>Taxonomic study of unclassified bacteria belonging to the class Ktedonobacteria.</title>
        <authorList>
            <person name="Yabe S."/>
            <person name="Wang C.M."/>
            <person name="Zheng Y."/>
            <person name="Sakai Y."/>
            <person name="Cavaletti L."/>
            <person name="Monciardini P."/>
            <person name="Donadio S."/>
        </authorList>
    </citation>
    <scope>NUCLEOTIDE SEQUENCE</scope>
    <source>
        <strain evidence="10">ID150040</strain>
    </source>
</reference>
<dbReference type="Proteomes" id="UP000597444">
    <property type="component" value="Unassembled WGS sequence"/>
</dbReference>
<sequence length="225" mass="26016">MRILVAEDHAELGSDLKRGLEYCKYMVDLVTHGEDALSLGLSTPYDLIILDIMLPGMSGLEVCRLLRQQKRSMPILFLTALGEVEQRIQGLDYGADDYLAKPFSFRELEARVRALLRRASAEKTSVLRFLDLTLDTRTHEAWRGERLITLSHKEYVLLEYLMYHPRQVLSRNMIAEHVWDDEADRLSNVIEVYIRYLRNKLCAQGEPDVIHTIRGAGYQLREPEP</sequence>
<dbReference type="CDD" id="cd00383">
    <property type="entry name" value="trans_reg_C"/>
    <property type="match status" value="1"/>
</dbReference>
<feature type="DNA-binding region" description="OmpR/PhoB-type" evidence="7">
    <location>
        <begin position="124"/>
        <end position="222"/>
    </location>
</feature>
<evidence type="ECO:0000256" key="4">
    <source>
        <dbReference type="ARBA" id="ARBA00023125"/>
    </source>
</evidence>
<feature type="domain" description="Response regulatory" evidence="8">
    <location>
        <begin position="2"/>
        <end position="116"/>
    </location>
</feature>
<proteinExistence type="predicted"/>
<dbReference type="InterPro" id="IPR039420">
    <property type="entry name" value="WalR-like"/>
</dbReference>
<evidence type="ECO:0000313" key="10">
    <source>
        <dbReference type="EMBL" id="GHO93914.1"/>
    </source>
</evidence>
<dbReference type="RefSeq" id="WP_220204682.1">
    <property type="nucleotide sequence ID" value="NZ_BNJK01000001.1"/>
</dbReference>
<evidence type="ECO:0000313" key="11">
    <source>
        <dbReference type="Proteomes" id="UP000597444"/>
    </source>
</evidence>
<keyword evidence="1 6" id="KW-0597">Phosphoprotein</keyword>
<dbReference type="PROSITE" id="PS51755">
    <property type="entry name" value="OMPR_PHOB"/>
    <property type="match status" value="1"/>
</dbReference>
<dbReference type="AlphaFoldDB" id="A0A8J3IEJ7"/>
<keyword evidence="3" id="KW-0805">Transcription regulation</keyword>
<evidence type="ECO:0000256" key="7">
    <source>
        <dbReference type="PROSITE-ProRule" id="PRU01091"/>
    </source>
</evidence>
<dbReference type="Gene3D" id="1.10.10.10">
    <property type="entry name" value="Winged helix-like DNA-binding domain superfamily/Winged helix DNA-binding domain"/>
    <property type="match status" value="1"/>
</dbReference>
<protein>
    <submittedName>
        <fullName evidence="10">DNA-binding response regulator</fullName>
    </submittedName>
</protein>
<dbReference type="GO" id="GO:0000156">
    <property type="term" value="F:phosphorelay response regulator activity"/>
    <property type="evidence" value="ECO:0007669"/>
    <property type="project" value="TreeGrafter"/>
</dbReference>
<dbReference type="SMART" id="SM00448">
    <property type="entry name" value="REC"/>
    <property type="match status" value="1"/>
</dbReference>
<dbReference type="Pfam" id="PF00486">
    <property type="entry name" value="Trans_reg_C"/>
    <property type="match status" value="1"/>
</dbReference>
<gene>
    <name evidence="10" type="ORF">KSF_039620</name>
</gene>
<dbReference type="GO" id="GO:0032993">
    <property type="term" value="C:protein-DNA complex"/>
    <property type="evidence" value="ECO:0007669"/>
    <property type="project" value="TreeGrafter"/>
</dbReference>
<dbReference type="GO" id="GO:0000976">
    <property type="term" value="F:transcription cis-regulatory region binding"/>
    <property type="evidence" value="ECO:0007669"/>
    <property type="project" value="TreeGrafter"/>
</dbReference>
<evidence type="ECO:0000256" key="6">
    <source>
        <dbReference type="PROSITE-ProRule" id="PRU00169"/>
    </source>
</evidence>
<feature type="domain" description="OmpR/PhoB-type" evidence="9">
    <location>
        <begin position="124"/>
        <end position="222"/>
    </location>
</feature>
<keyword evidence="2" id="KW-0902">Two-component regulatory system</keyword>
<comment type="caution">
    <text evidence="10">The sequence shown here is derived from an EMBL/GenBank/DDBJ whole genome shotgun (WGS) entry which is preliminary data.</text>
</comment>
<evidence type="ECO:0000259" key="8">
    <source>
        <dbReference type="PROSITE" id="PS50110"/>
    </source>
</evidence>
<dbReference type="GO" id="GO:0005829">
    <property type="term" value="C:cytosol"/>
    <property type="evidence" value="ECO:0007669"/>
    <property type="project" value="TreeGrafter"/>
</dbReference>
<dbReference type="GO" id="GO:0006355">
    <property type="term" value="P:regulation of DNA-templated transcription"/>
    <property type="evidence" value="ECO:0007669"/>
    <property type="project" value="InterPro"/>
</dbReference>
<keyword evidence="5" id="KW-0804">Transcription</keyword>
<dbReference type="FunFam" id="3.40.50.2300:FF:000002">
    <property type="entry name" value="DNA-binding response regulator PhoP"/>
    <property type="match status" value="1"/>
</dbReference>
<name>A0A8J3IEJ7_9CHLR</name>
<dbReference type="SUPFAM" id="SSF52172">
    <property type="entry name" value="CheY-like"/>
    <property type="match status" value="1"/>
</dbReference>
<dbReference type="FunFam" id="1.10.10.10:FF:000005">
    <property type="entry name" value="Two-component system response regulator"/>
    <property type="match status" value="1"/>
</dbReference>
<dbReference type="Pfam" id="PF00072">
    <property type="entry name" value="Response_reg"/>
    <property type="match status" value="1"/>
</dbReference>